<evidence type="ECO:0000313" key="8">
    <source>
        <dbReference type="Proteomes" id="UP000261032"/>
    </source>
</evidence>
<dbReference type="SUPFAM" id="SSF54001">
    <property type="entry name" value="Cysteine proteinases"/>
    <property type="match status" value="1"/>
</dbReference>
<keyword evidence="3" id="KW-0378">Hydrolase</keyword>
<name>A0A3E3EFP2_9FIRM</name>
<keyword evidence="5" id="KW-0472">Membrane</keyword>
<dbReference type="Gene3D" id="3.90.1720.10">
    <property type="entry name" value="endopeptidase domain like (from Nostoc punctiforme)"/>
    <property type="match status" value="1"/>
</dbReference>
<dbReference type="PROSITE" id="PS51935">
    <property type="entry name" value="NLPC_P60"/>
    <property type="match status" value="1"/>
</dbReference>
<sequence>MNSVQDFIKDKTITVANGAVKTGKIIATTSSSAVKSAVSTATDITVRRAPGVLKSTDDLAGTAAKRAGVETVRGIRTANQIRHSVNNRKYAYRYKANVTKAKNSRGLKALKFQKKAEKQRRKINEAKSFSFRKSSKSVINNKIRRQLYEVKNKPDISSKAIGTTSGAMWTVYRYRKQIKLMAVKTVSLITGAISSLVAVVISLPAVVATVISMMPVIVVVIVVAVVLAPFCDMTYHGRIGQLIDNIDELNQIYGIEFDPIEMLCITDVLGWQDADYEDYEIVCSLAVDQKKGNDVSFEQIQDNVFSKYNPAKKYNANTIYSDNENTGWYYYSHSGIDMSIIIGGSDKKNINYKDMMTVYREYSKLKKPEEKEAYGSEANIAAMKQKCNDRYAYNEEVYHEYLSTMSNFQAGDSELGNKIAKVAISQEGKRYWWGKSGPDYYDCSGLVIYAHEQSGVPTSGKGRWTTKILCSVGVEITRDQLQPGDIILFSTDKTFSKVHHVGIYIGNNTMVHASGSGSTTTGQYPDQCVKESSLDEYYYAKQIYQFRRLY</sequence>
<dbReference type="EMBL" id="QUSL01000005">
    <property type="protein sequence ID" value="RGD86452.1"/>
    <property type="molecule type" value="Genomic_DNA"/>
</dbReference>
<proteinExistence type="inferred from homology"/>
<feature type="transmembrane region" description="Helical" evidence="5">
    <location>
        <begin position="207"/>
        <end position="231"/>
    </location>
</feature>
<evidence type="ECO:0000259" key="6">
    <source>
        <dbReference type="PROSITE" id="PS51935"/>
    </source>
</evidence>
<evidence type="ECO:0000256" key="4">
    <source>
        <dbReference type="ARBA" id="ARBA00022807"/>
    </source>
</evidence>
<evidence type="ECO:0000256" key="5">
    <source>
        <dbReference type="SAM" id="Phobius"/>
    </source>
</evidence>
<protein>
    <submittedName>
        <fullName evidence="7">NlpC/P60 family protein</fullName>
    </submittedName>
</protein>
<comment type="caution">
    <text evidence="7">The sequence shown here is derived from an EMBL/GenBank/DDBJ whole genome shotgun (WGS) entry which is preliminary data.</text>
</comment>
<organism evidence="7 8">
    <name type="scientific">Thomasclavelia ramosa</name>
    <dbReference type="NCBI Taxonomy" id="1547"/>
    <lineage>
        <taxon>Bacteria</taxon>
        <taxon>Bacillati</taxon>
        <taxon>Bacillota</taxon>
        <taxon>Erysipelotrichia</taxon>
        <taxon>Erysipelotrichales</taxon>
        <taxon>Coprobacillaceae</taxon>
        <taxon>Thomasclavelia</taxon>
    </lineage>
</organism>
<evidence type="ECO:0000256" key="1">
    <source>
        <dbReference type="ARBA" id="ARBA00007074"/>
    </source>
</evidence>
<keyword evidence="5" id="KW-0812">Transmembrane</keyword>
<evidence type="ECO:0000256" key="2">
    <source>
        <dbReference type="ARBA" id="ARBA00022670"/>
    </source>
</evidence>
<dbReference type="PANTHER" id="PTHR47053:SF1">
    <property type="entry name" value="MUREIN DD-ENDOPEPTIDASE MEPH-RELATED"/>
    <property type="match status" value="1"/>
</dbReference>
<dbReference type="GO" id="GO:0008234">
    <property type="term" value="F:cysteine-type peptidase activity"/>
    <property type="evidence" value="ECO:0007669"/>
    <property type="project" value="UniProtKB-KW"/>
</dbReference>
<dbReference type="PANTHER" id="PTHR47053">
    <property type="entry name" value="MUREIN DD-ENDOPEPTIDASE MEPH-RELATED"/>
    <property type="match status" value="1"/>
</dbReference>
<reference evidence="7 8" key="1">
    <citation type="submission" date="2018-08" db="EMBL/GenBank/DDBJ databases">
        <title>A genome reference for cultivated species of the human gut microbiota.</title>
        <authorList>
            <person name="Zou Y."/>
            <person name="Xue W."/>
            <person name="Luo G."/>
        </authorList>
    </citation>
    <scope>NUCLEOTIDE SEQUENCE [LARGE SCALE GENOMIC DNA]</scope>
    <source>
        <strain evidence="7 8">OM06-4</strain>
    </source>
</reference>
<dbReference type="InterPro" id="IPR051202">
    <property type="entry name" value="Peptidase_C40"/>
</dbReference>
<dbReference type="GO" id="GO:0006508">
    <property type="term" value="P:proteolysis"/>
    <property type="evidence" value="ECO:0007669"/>
    <property type="project" value="UniProtKB-KW"/>
</dbReference>
<feature type="domain" description="NlpC/P60" evidence="6">
    <location>
        <begin position="413"/>
        <end position="550"/>
    </location>
</feature>
<accession>A0A3E3EFP2</accession>
<keyword evidence="5" id="KW-1133">Transmembrane helix</keyword>
<evidence type="ECO:0000313" key="7">
    <source>
        <dbReference type="EMBL" id="RGD86452.1"/>
    </source>
</evidence>
<dbReference type="AlphaFoldDB" id="A0A3E3EFP2"/>
<evidence type="ECO:0000256" key="3">
    <source>
        <dbReference type="ARBA" id="ARBA00022801"/>
    </source>
</evidence>
<gene>
    <name evidence="7" type="ORF">DXB93_04540</name>
</gene>
<keyword evidence="4" id="KW-0788">Thiol protease</keyword>
<keyword evidence="2" id="KW-0645">Protease</keyword>
<comment type="similarity">
    <text evidence="1">Belongs to the peptidase C40 family.</text>
</comment>
<dbReference type="Pfam" id="PF00877">
    <property type="entry name" value="NLPC_P60"/>
    <property type="match status" value="1"/>
</dbReference>
<dbReference type="RefSeq" id="WP_117580772.1">
    <property type="nucleotide sequence ID" value="NZ_CP176642.1"/>
</dbReference>
<dbReference type="InterPro" id="IPR038765">
    <property type="entry name" value="Papain-like_cys_pep_sf"/>
</dbReference>
<feature type="transmembrane region" description="Helical" evidence="5">
    <location>
        <begin position="181"/>
        <end position="201"/>
    </location>
</feature>
<dbReference type="InterPro" id="IPR000064">
    <property type="entry name" value="NLP_P60_dom"/>
</dbReference>
<dbReference type="Proteomes" id="UP000261032">
    <property type="component" value="Unassembled WGS sequence"/>
</dbReference>